<dbReference type="RefSeq" id="WP_267151793.1">
    <property type="nucleotide sequence ID" value="NZ_JAPMLT010000005.1"/>
</dbReference>
<evidence type="ECO:0000313" key="2">
    <source>
        <dbReference type="Proteomes" id="UP001208017"/>
    </source>
</evidence>
<gene>
    <name evidence="1" type="ORF">OS242_11260</name>
</gene>
<dbReference type="EMBL" id="JAPMLT010000005">
    <property type="protein sequence ID" value="MCX7570541.1"/>
    <property type="molecule type" value="Genomic_DNA"/>
</dbReference>
<reference evidence="1 2" key="1">
    <citation type="submission" date="2022-11" db="EMBL/GenBank/DDBJ databases">
        <title>Study of microbial diversity in lake waters.</title>
        <authorList>
            <person name="Zhang J."/>
        </authorList>
    </citation>
    <scope>NUCLEOTIDE SEQUENCE [LARGE SCALE GENOMIC DNA]</scope>
    <source>
        <strain evidence="1 2">DT12</strain>
    </source>
</reference>
<protein>
    <recommendedName>
        <fullName evidence="3">FeS cluster biogenesis domain-containing protein</fullName>
    </recommendedName>
</protein>
<dbReference type="SUPFAM" id="SSF89360">
    <property type="entry name" value="HesB-like domain"/>
    <property type="match status" value="1"/>
</dbReference>
<comment type="caution">
    <text evidence="1">The sequence shown here is derived from an EMBL/GenBank/DDBJ whole genome shotgun (WGS) entry which is preliminary data.</text>
</comment>
<evidence type="ECO:0008006" key="3">
    <source>
        <dbReference type="Google" id="ProtNLM"/>
    </source>
</evidence>
<dbReference type="InterPro" id="IPR035903">
    <property type="entry name" value="HesB-like_dom_sf"/>
</dbReference>
<keyword evidence="2" id="KW-1185">Reference proteome</keyword>
<sequence length="60" mass="6768">MKFRLALDEPQEYDKKIEASGLTFVVDPFAASFIEEVGVDYDEYDDQFVVLNLTGPDSSC</sequence>
<organism evidence="1 2">
    <name type="scientific">Tumebacillus lacus</name>
    <dbReference type="NCBI Taxonomy" id="2995335"/>
    <lineage>
        <taxon>Bacteria</taxon>
        <taxon>Bacillati</taxon>
        <taxon>Bacillota</taxon>
        <taxon>Bacilli</taxon>
        <taxon>Bacillales</taxon>
        <taxon>Alicyclobacillaceae</taxon>
        <taxon>Tumebacillus</taxon>
    </lineage>
</organism>
<proteinExistence type="predicted"/>
<evidence type="ECO:0000313" key="1">
    <source>
        <dbReference type="EMBL" id="MCX7570541.1"/>
    </source>
</evidence>
<name>A0ABT3X0V4_9BACL</name>
<dbReference type="Proteomes" id="UP001208017">
    <property type="component" value="Unassembled WGS sequence"/>
</dbReference>
<accession>A0ABT3X0V4</accession>
<dbReference type="Gene3D" id="2.60.300.12">
    <property type="entry name" value="HesB-like domain"/>
    <property type="match status" value="1"/>
</dbReference>